<keyword evidence="6" id="KW-1185">Reference proteome</keyword>
<dbReference type="InterPro" id="IPR005630">
    <property type="entry name" value="Terpene_synthase_metal-bd"/>
</dbReference>
<name>A0AA88RWT7_9ASTE</name>
<dbReference type="Pfam" id="PF03936">
    <property type="entry name" value="Terpene_synth_C"/>
    <property type="match status" value="1"/>
</dbReference>
<dbReference type="GO" id="GO:0000287">
    <property type="term" value="F:magnesium ion binding"/>
    <property type="evidence" value="ECO:0007669"/>
    <property type="project" value="InterPro"/>
</dbReference>
<dbReference type="AlphaFoldDB" id="A0AA88RWT7"/>
<feature type="domain" description="Terpene synthase metal-binding" evidence="4">
    <location>
        <begin position="1"/>
        <end position="91"/>
    </location>
</feature>
<comment type="caution">
    <text evidence="5">The sequence shown here is derived from an EMBL/GenBank/DDBJ whole genome shotgun (WGS) entry which is preliminary data.</text>
</comment>
<dbReference type="PANTHER" id="PTHR31225:SF93">
    <property type="entry name" value="ALPHA-HUMULENE_(-)-(E)-BETA-CARYOPHYLLENE SYNTHASE"/>
    <property type="match status" value="1"/>
</dbReference>
<dbReference type="Gene3D" id="1.10.600.10">
    <property type="entry name" value="Farnesyl Diphosphate Synthase"/>
    <property type="match status" value="1"/>
</dbReference>
<evidence type="ECO:0000256" key="2">
    <source>
        <dbReference type="ARBA" id="ARBA00022842"/>
    </source>
</evidence>
<dbReference type="EMBL" id="JAVXUP010004279">
    <property type="protein sequence ID" value="KAK2997297.1"/>
    <property type="molecule type" value="Genomic_DNA"/>
</dbReference>
<dbReference type="Proteomes" id="UP001188597">
    <property type="component" value="Unassembled WGS sequence"/>
</dbReference>
<keyword evidence="2" id="KW-0460">Magnesium</keyword>
<evidence type="ECO:0000256" key="3">
    <source>
        <dbReference type="ARBA" id="ARBA00023239"/>
    </source>
</evidence>
<keyword evidence="1" id="KW-0479">Metal-binding</keyword>
<dbReference type="InterPro" id="IPR050148">
    <property type="entry name" value="Terpene_synthase-like"/>
</dbReference>
<reference evidence="5" key="1">
    <citation type="submission" date="2022-12" db="EMBL/GenBank/DDBJ databases">
        <title>Draft genome assemblies for two species of Escallonia (Escalloniales).</title>
        <authorList>
            <person name="Chanderbali A."/>
            <person name="Dervinis C."/>
            <person name="Anghel I."/>
            <person name="Soltis D."/>
            <person name="Soltis P."/>
            <person name="Zapata F."/>
        </authorList>
    </citation>
    <scope>NUCLEOTIDE SEQUENCE</scope>
    <source>
        <strain evidence="5">UCBG64.0493</strain>
        <tissue evidence="5">Leaf</tissue>
    </source>
</reference>
<protein>
    <recommendedName>
        <fullName evidence="4">Terpene synthase metal-binding domain-containing protein</fullName>
    </recommendedName>
</protein>
<organism evidence="5 6">
    <name type="scientific">Escallonia herrerae</name>
    <dbReference type="NCBI Taxonomy" id="1293975"/>
    <lineage>
        <taxon>Eukaryota</taxon>
        <taxon>Viridiplantae</taxon>
        <taxon>Streptophyta</taxon>
        <taxon>Embryophyta</taxon>
        <taxon>Tracheophyta</taxon>
        <taxon>Spermatophyta</taxon>
        <taxon>Magnoliopsida</taxon>
        <taxon>eudicotyledons</taxon>
        <taxon>Gunneridae</taxon>
        <taxon>Pentapetalae</taxon>
        <taxon>asterids</taxon>
        <taxon>campanulids</taxon>
        <taxon>Escalloniales</taxon>
        <taxon>Escalloniaceae</taxon>
        <taxon>Escallonia</taxon>
    </lineage>
</organism>
<dbReference type="PANTHER" id="PTHR31225">
    <property type="entry name" value="OS04G0344100 PROTEIN-RELATED"/>
    <property type="match status" value="1"/>
</dbReference>
<evidence type="ECO:0000256" key="1">
    <source>
        <dbReference type="ARBA" id="ARBA00022723"/>
    </source>
</evidence>
<accession>A0AA88RWT7</accession>
<dbReference type="GO" id="GO:0016114">
    <property type="term" value="P:terpenoid biosynthetic process"/>
    <property type="evidence" value="ECO:0007669"/>
    <property type="project" value="InterPro"/>
</dbReference>
<proteinExistence type="predicted"/>
<evidence type="ECO:0000313" key="6">
    <source>
        <dbReference type="Proteomes" id="UP001188597"/>
    </source>
</evidence>
<keyword evidence="3" id="KW-0456">Lyase</keyword>
<dbReference type="SUPFAM" id="SSF48576">
    <property type="entry name" value="Terpenoid synthases"/>
    <property type="match status" value="1"/>
</dbReference>
<evidence type="ECO:0000313" key="5">
    <source>
        <dbReference type="EMBL" id="KAK2997297.1"/>
    </source>
</evidence>
<dbReference type="GO" id="GO:0010333">
    <property type="term" value="F:terpene synthase activity"/>
    <property type="evidence" value="ECO:0007669"/>
    <property type="project" value="InterPro"/>
</dbReference>
<sequence length="104" mass="12425">MVECYFWAPGIFFEPRSSLARIILAKTLIMISILDDTYDAYSIVEELQIFAAAVRMYMKPLYRTPLRVYEEFEEEMTKQRKSFAAYCARKDVRLLNLYMFMKGY</sequence>
<dbReference type="InterPro" id="IPR008949">
    <property type="entry name" value="Isoprenoid_synthase_dom_sf"/>
</dbReference>
<gene>
    <name evidence="5" type="ORF">RJ639_026295</name>
</gene>
<evidence type="ECO:0000259" key="4">
    <source>
        <dbReference type="Pfam" id="PF03936"/>
    </source>
</evidence>